<gene>
    <name evidence="2" type="ORF">OH76DRAFT_1409745</name>
</gene>
<sequence length="83" mass="9141">MEYVRRFDDSLNAITQEHTMSKPSPTSGTSFMRPSAIPSAPEPSYTHPSSECHKGGVRGVRRYGSDDVLYEAGLCISFEDIEG</sequence>
<feature type="region of interest" description="Disordered" evidence="1">
    <location>
        <begin position="15"/>
        <end position="56"/>
    </location>
</feature>
<feature type="compositionally biased region" description="Polar residues" evidence="1">
    <location>
        <begin position="15"/>
        <end position="32"/>
    </location>
</feature>
<evidence type="ECO:0000256" key="1">
    <source>
        <dbReference type="SAM" id="MobiDB-lite"/>
    </source>
</evidence>
<dbReference type="AlphaFoldDB" id="A0A371CU38"/>
<keyword evidence="3" id="KW-1185">Reference proteome</keyword>
<dbReference type="EMBL" id="KZ857459">
    <property type="protein sequence ID" value="RDX43791.1"/>
    <property type="molecule type" value="Genomic_DNA"/>
</dbReference>
<protein>
    <submittedName>
        <fullName evidence="2">Uncharacterized protein</fullName>
    </submittedName>
</protein>
<evidence type="ECO:0000313" key="2">
    <source>
        <dbReference type="EMBL" id="RDX43791.1"/>
    </source>
</evidence>
<name>A0A371CU38_9APHY</name>
<proteinExistence type="predicted"/>
<feature type="non-terminal residue" evidence="2">
    <location>
        <position position="1"/>
    </location>
</feature>
<evidence type="ECO:0000313" key="3">
    <source>
        <dbReference type="Proteomes" id="UP000256964"/>
    </source>
</evidence>
<reference evidence="2 3" key="1">
    <citation type="journal article" date="2018" name="Biotechnol. Biofuels">
        <title>Integrative visual omics of the white-rot fungus Polyporus brumalis exposes the biotechnological potential of its oxidative enzymes for delignifying raw plant biomass.</title>
        <authorList>
            <person name="Miyauchi S."/>
            <person name="Rancon A."/>
            <person name="Drula E."/>
            <person name="Hage H."/>
            <person name="Chaduli D."/>
            <person name="Favel A."/>
            <person name="Grisel S."/>
            <person name="Henrissat B."/>
            <person name="Herpoel-Gimbert I."/>
            <person name="Ruiz-Duenas F.J."/>
            <person name="Chevret D."/>
            <person name="Hainaut M."/>
            <person name="Lin J."/>
            <person name="Wang M."/>
            <person name="Pangilinan J."/>
            <person name="Lipzen A."/>
            <person name="Lesage-Meessen L."/>
            <person name="Navarro D."/>
            <person name="Riley R."/>
            <person name="Grigoriev I.V."/>
            <person name="Zhou S."/>
            <person name="Raouche S."/>
            <person name="Rosso M.N."/>
        </authorList>
    </citation>
    <scope>NUCLEOTIDE SEQUENCE [LARGE SCALE GENOMIC DNA]</scope>
    <source>
        <strain evidence="2 3">BRFM 1820</strain>
    </source>
</reference>
<organism evidence="2 3">
    <name type="scientific">Lentinus brumalis</name>
    <dbReference type="NCBI Taxonomy" id="2498619"/>
    <lineage>
        <taxon>Eukaryota</taxon>
        <taxon>Fungi</taxon>
        <taxon>Dikarya</taxon>
        <taxon>Basidiomycota</taxon>
        <taxon>Agaricomycotina</taxon>
        <taxon>Agaricomycetes</taxon>
        <taxon>Polyporales</taxon>
        <taxon>Polyporaceae</taxon>
        <taxon>Lentinus</taxon>
    </lineage>
</organism>
<dbReference type="Proteomes" id="UP000256964">
    <property type="component" value="Unassembled WGS sequence"/>
</dbReference>
<accession>A0A371CU38</accession>